<accession>A0A8H9KXA3</accession>
<reference evidence="1" key="1">
    <citation type="journal article" date="2014" name="Int. J. Syst. Evol. Microbiol.">
        <title>Complete genome sequence of Corynebacterium casei LMG S-19264T (=DSM 44701T), isolated from a smear-ripened cheese.</title>
        <authorList>
            <consortium name="US DOE Joint Genome Institute (JGI-PGF)"/>
            <person name="Walter F."/>
            <person name="Albersmeier A."/>
            <person name="Kalinowski J."/>
            <person name="Ruckert C."/>
        </authorList>
    </citation>
    <scope>NUCLEOTIDE SEQUENCE</scope>
    <source>
        <strain evidence="1">CGMCC 1.15966</strain>
    </source>
</reference>
<evidence type="ECO:0008006" key="3">
    <source>
        <dbReference type="Google" id="ProtNLM"/>
    </source>
</evidence>
<reference evidence="1" key="2">
    <citation type="submission" date="2020-09" db="EMBL/GenBank/DDBJ databases">
        <authorList>
            <person name="Sun Q."/>
            <person name="Zhou Y."/>
        </authorList>
    </citation>
    <scope>NUCLEOTIDE SEQUENCE</scope>
    <source>
        <strain evidence="1">CGMCC 1.15966</strain>
    </source>
</reference>
<dbReference type="RefSeq" id="WP_182498361.1">
    <property type="nucleotide sequence ID" value="NZ_BMKM01000003.1"/>
</dbReference>
<gene>
    <name evidence="1" type="ORF">GCM10011516_14450</name>
</gene>
<evidence type="ECO:0000313" key="2">
    <source>
        <dbReference type="Proteomes" id="UP000614460"/>
    </source>
</evidence>
<dbReference type="EMBL" id="BMKM01000003">
    <property type="protein sequence ID" value="GGE17900.1"/>
    <property type="molecule type" value="Genomic_DNA"/>
</dbReference>
<comment type="caution">
    <text evidence="1">The sequence shown here is derived from an EMBL/GenBank/DDBJ whole genome shotgun (WGS) entry which is preliminary data.</text>
</comment>
<sequence length="276" mass="30589">MKFLYFVLLTGILFHHVIFLQTPFAASVNTSGWKRVAYVNSAAGRGFGKVTIIQPEVTFTPYQLDIAWFKDWANAAGISIKSNSSTGYWTGARIIYDADTALIEVNFTRDVAALSILSDTYGWNIAKPNKGILPDGGGTVRAETKVGKMAINDYLMVAFNGNVGIGTTSHTAKLAVNGLVRAKETKVEAAPWPDYVFDEQYKLVSLEEIRHYINQHGHLPEVPTAKEVAHQGIELGKMNALLLKKIEELTLHPLKKEEQLRDQSKAIEDLSIEIKI</sequence>
<keyword evidence="2" id="KW-1185">Reference proteome</keyword>
<dbReference type="Proteomes" id="UP000614460">
    <property type="component" value="Unassembled WGS sequence"/>
</dbReference>
<dbReference type="AlphaFoldDB" id="A0A8H9KXA3"/>
<protein>
    <recommendedName>
        <fullName evidence="3">Tail fiber domain-containing protein</fullName>
    </recommendedName>
</protein>
<proteinExistence type="predicted"/>
<organism evidence="1 2">
    <name type="scientific">Sphingobacterium cellulitidis</name>
    <dbReference type="NCBI Taxonomy" id="1768011"/>
    <lineage>
        <taxon>Bacteria</taxon>
        <taxon>Pseudomonadati</taxon>
        <taxon>Bacteroidota</taxon>
        <taxon>Sphingobacteriia</taxon>
        <taxon>Sphingobacteriales</taxon>
        <taxon>Sphingobacteriaceae</taxon>
        <taxon>Sphingobacterium</taxon>
    </lineage>
</organism>
<evidence type="ECO:0000313" key="1">
    <source>
        <dbReference type="EMBL" id="GGE17900.1"/>
    </source>
</evidence>
<name>A0A8H9KXA3_9SPHI</name>